<sequence length="188" mass="21633">MHNELKDKPIPTHQIEADLKRNRRLALRHSFIALYRRDKLHLPLSPKDTALLAHFHPTSDLSHKPRGNIKADLSLYLNRLRDDPEVFEDLYGVSVPVAAGVRDWDTLEMLKAHATIKASYHRTATVEFEVRFREYLDALDRAGWPLDYVGDWVDAIVNNVVEEGEEVAIVALRRAYVAFHRAIGEDVF</sequence>
<dbReference type="Proteomes" id="UP000325780">
    <property type="component" value="Unassembled WGS sequence"/>
</dbReference>
<evidence type="ECO:0000313" key="1">
    <source>
        <dbReference type="EMBL" id="KAE8154690.1"/>
    </source>
</evidence>
<proteinExistence type="predicted"/>
<evidence type="ECO:0000313" key="2">
    <source>
        <dbReference type="Proteomes" id="UP000325780"/>
    </source>
</evidence>
<reference evidence="1 2" key="1">
    <citation type="submission" date="2019-04" db="EMBL/GenBank/DDBJ databases">
        <title>Friends and foes A comparative genomics study of 23 Aspergillus species from section Flavi.</title>
        <authorList>
            <consortium name="DOE Joint Genome Institute"/>
            <person name="Kjaerbolling I."/>
            <person name="Vesth T."/>
            <person name="Frisvad J.C."/>
            <person name="Nybo J.L."/>
            <person name="Theobald S."/>
            <person name="Kildgaard S."/>
            <person name="Isbrandt T."/>
            <person name="Kuo A."/>
            <person name="Sato A."/>
            <person name="Lyhne E.K."/>
            <person name="Kogle M.E."/>
            <person name="Wiebenga A."/>
            <person name="Kun R.S."/>
            <person name="Lubbers R.J."/>
            <person name="Makela M.R."/>
            <person name="Barry K."/>
            <person name="Chovatia M."/>
            <person name="Clum A."/>
            <person name="Daum C."/>
            <person name="Haridas S."/>
            <person name="He G."/>
            <person name="LaButti K."/>
            <person name="Lipzen A."/>
            <person name="Mondo S."/>
            <person name="Riley R."/>
            <person name="Salamov A."/>
            <person name="Simmons B.A."/>
            <person name="Magnuson J.K."/>
            <person name="Henrissat B."/>
            <person name="Mortensen U.H."/>
            <person name="Larsen T.O."/>
            <person name="Devries R.P."/>
            <person name="Grigoriev I.V."/>
            <person name="Machida M."/>
            <person name="Baker S.E."/>
            <person name="Andersen M.R."/>
        </authorList>
    </citation>
    <scope>NUCLEOTIDE SEQUENCE [LARGE SCALE GENOMIC DNA]</scope>
    <source>
        <strain evidence="1 2">IBT 18842</strain>
    </source>
</reference>
<protein>
    <submittedName>
        <fullName evidence="1">Uncharacterized protein</fullName>
    </submittedName>
</protein>
<organism evidence="1 2">
    <name type="scientific">Aspergillus avenaceus</name>
    <dbReference type="NCBI Taxonomy" id="36643"/>
    <lineage>
        <taxon>Eukaryota</taxon>
        <taxon>Fungi</taxon>
        <taxon>Dikarya</taxon>
        <taxon>Ascomycota</taxon>
        <taxon>Pezizomycotina</taxon>
        <taxon>Eurotiomycetes</taxon>
        <taxon>Eurotiomycetidae</taxon>
        <taxon>Eurotiales</taxon>
        <taxon>Aspergillaceae</taxon>
        <taxon>Aspergillus</taxon>
        <taxon>Aspergillus subgen. Circumdati</taxon>
    </lineage>
</organism>
<name>A0A5N6U7Y3_ASPAV</name>
<keyword evidence="2" id="KW-1185">Reference proteome</keyword>
<accession>A0A5N6U7Y3</accession>
<dbReference type="AlphaFoldDB" id="A0A5N6U7Y3"/>
<dbReference type="EMBL" id="ML742027">
    <property type="protein sequence ID" value="KAE8154690.1"/>
    <property type="molecule type" value="Genomic_DNA"/>
</dbReference>
<dbReference type="OrthoDB" id="4486038at2759"/>
<gene>
    <name evidence="1" type="ORF">BDV25DRAFT_135609</name>
</gene>